<evidence type="ECO:0000256" key="8">
    <source>
        <dbReference type="HAMAP-Rule" id="MF_02040"/>
    </source>
</evidence>
<gene>
    <name evidence="10" type="ORF">OJF2_31140</name>
</gene>
<evidence type="ECO:0000256" key="5">
    <source>
        <dbReference type="ARBA" id="ARBA00022840"/>
    </source>
</evidence>
<keyword evidence="8" id="KW-0378">Hydrolase</keyword>
<evidence type="ECO:0000256" key="2">
    <source>
        <dbReference type="ARBA" id="ARBA00008205"/>
    </source>
</evidence>
<dbReference type="RefSeq" id="WP_148594478.1">
    <property type="nucleotide sequence ID" value="NZ_CP042997.1"/>
</dbReference>
<comment type="similarity">
    <text evidence="1">In the N-terminal section; belongs to the MIP18 family.</text>
</comment>
<dbReference type="GO" id="GO:0005524">
    <property type="term" value="F:ATP binding"/>
    <property type="evidence" value="ECO:0007669"/>
    <property type="project" value="UniProtKB-UniRule"/>
</dbReference>
<dbReference type="HAMAP" id="MF_02040">
    <property type="entry name" value="Mrp_NBP35"/>
    <property type="match status" value="1"/>
</dbReference>
<evidence type="ECO:0000313" key="10">
    <source>
        <dbReference type="EMBL" id="QEH34573.1"/>
    </source>
</evidence>
<evidence type="ECO:0000256" key="1">
    <source>
        <dbReference type="ARBA" id="ARBA00007352"/>
    </source>
</evidence>
<feature type="domain" description="MIP18 family-like" evidence="9">
    <location>
        <begin position="12"/>
        <end position="77"/>
    </location>
</feature>
<dbReference type="InterPro" id="IPR000808">
    <property type="entry name" value="Mrp-like_CS"/>
</dbReference>
<name>A0A5B9W1Z2_9BACT</name>
<protein>
    <recommendedName>
        <fullName evidence="8">Iron-sulfur cluster carrier protein</fullName>
    </recommendedName>
</protein>
<dbReference type="InterPro" id="IPR034904">
    <property type="entry name" value="FSCA_dom_sf"/>
</dbReference>
<evidence type="ECO:0000256" key="6">
    <source>
        <dbReference type="ARBA" id="ARBA00023004"/>
    </source>
</evidence>
<accession>A0A5B9W1Z2</accession>
<dbReference type="GO" id="GO:0016226">
    <property type="term" value="P:iron-sulfur cluster assembly"/>
    <property type="evidence" value="ECO:0007669"/>
    <property type="project" value="InterPro"/>
</dbReference>
<organism evidence="10 11">
    <name type="scientific">Aquisphaera giovannonii</name>
    <dbReference type="NCBI Taxonomy" id="406548"/>
    <lineage>
        <taxon>Bacteria</taxon>
        <taxon>Pseudomonadati</taxon>
        <taxon>Planctomycetota</taxon>
        <taxon>Planctomycetia</taxon>
        <taxon>Isosphaerales</taxon>
        <taxon>Isosphaeraceae</taxon>
        <taxon>Aquisphaera</taxon>
    </lineage>
</organism>
<evidence type="ECO:0000256" key="3">
    <source>
        <dbReference type="ARBA" id="ARBA00022723"/>
    </source>
</evidence>
<keyword evidence="7 8" id="KW-0411">Iron-sulfur</keyword>
<dbReference type="GO" id="GO:0051539">
    <property type="term" value="F:4 iron, 4 sulfur cluster binding"/>
    <property type="evidence" value="ECO:0007669"/>
    <property type="project" value="TreeGrafter"/>
</dbReference>
<comment type="subunit">
    <text evidence="8">Homodimer.</text>
</comment>
<dbReference type="Gene3D" id="3.40.50.300">
    <property type="entry name" value="P-loop containing nucleotide triphosphate hydrolases"/>
    <property type="match status" value="1"/>
</dbReference>
<keyword evidence="3 8" id="KW-0479">Metal-binding</keyword>
<dbReference type="EMBL" id="CP042997">
    <property type="protein sequence ID" value="QEH34573.1"/>
    <property type="molecule type" value="Genomic_DNA"/>
</dbReference>
<dbReference type="SUPFAM" id="SSF117916">
    <property type="entry name" value="Fe-S cluster assembly (FSCA) domain-like"/>
    <property type="match status" value="1"/>
</dbReference>
<comment type="similarity">
    <text evidence="2">In the C-terminal section; belongs to the Mrp/NBP35 ATP-binding proteins family.</text>
</comment>
<sequence>MFGKTKPTLSERDVLDALKGVKDPDLGRDLVDLGMIKDVRIGDGTVALTVNLTTPACPLKGQIERDVRNALQARLPGEWNLTVNMTAEVRGKGSAESGDIPGIKNVIAVGSGKGGVGKSTMAASIAFGLKSYGASVGLMDADVYGPSIPHLVGANARPQAIGERIQPIEAAGLKLMSMGFLLEPERAVIMRGPMLHGIINQFLRQVDWGSLDYLVIDLPPGTGDVPLTLAQTLPLTGAVVVCTPQEVALLDATRAISMFRQLRVPVLGMIENMAFFDVLAYLKDRGGPEARKLAEGRNFFDLPGDERAYLFGRGGARQRAREMDVPFLGEVPLNLYLRETGDAGKMDSALQPGSPSRPYLLGVVEQLAAQISIQNERKAQEAAKARLPKLEILN</sequence>
<evidence type="ECO:0000259" key="9">
    <source>
        <dbReference type="Pfam" id="PF01883"/>
    </source>
</evidence>
<keyword evidence="4 8" id="KW-0547">Nucleotide-binding</keyword>
<comment type="function">
    <text evidence="8">Binds and transfers iron-sulfur (Fe-S) clusters to target apoproteins. Can hydrolyze ATP.</text>
</comment>
<dbReference type="SUPFAM" id="SSF52540">
    <property type="entry name" value="P-loop containing nucleoside triphosphate hydrolases"/>
    <property type="match status" value="1"/>
</dbReference>
<dbReference type="OrthoDB" id="9809679at2"/>
<evidence type="ECO:0000313" key="11">
    <source>
        <dbReference type="Proteomes" id="UP000324233"/>
    </source>
</evidence>
<dbReference type="InterPro" id="IPR019591">
    <property type="entry name" value="Mrp/NBP35_ATP-bd"/>
</dbReference>
<keyword evidence="11" id="KW-1185">Reference proteome</keyword>
<dbReference type="Pfam" id="PF01883">
    <property type="entry name" value="FeS_assembly_P"/>
    <property type="match status" value="1"/>
</dbReference>
<dbReference type="PANTHER" id="PTHR42961">
    <property type="entry name" value="IRON-SULFUR PROTEIN NUBPL"/>
    <property type="match status" value="1"/>
</dbReference>
<dbReference type="PANTHER" id="PTHR42961:SF2">
    <property type="entry name" value="IRON-SULFUR PROTEIN NUBPL"/>
    <property type="match status" value="1"/>
</dbReference>
<dbReference type="InterPro" id="IPR002744">
    <property type="entry name" value="MIP18-like"/>
</dbReference>
<dbReference type="GO" id="GO:0016887">
    <property type="term" value="F:ATP hydrolysis activity"/>
    <property type="evidence" value="ECO:0007669"/>
    <property type="project" value="UniProtKB-UniRule"/>
</dbReference>
<dbReference type="PROSITE" id="PS01215">
    <property type="entry name" value="MRP"/>
    <property type="match status" value="1"/>
</dbReference>
<dbReference type="InterPro" id="IPR044304">
    <property type="entry name" value="NUBPL-like"/>
</dbReference>
<dbReference type="GO" id="GO:0046872">
    <property type="term" value="F:metal ion binding"/>
    <property type="evidence" value="ECO:0007669"/>
    <property type="project" value="UniProtKB-KW"/>
</dbReference>
<dbReference type="InterPro" id="IPR027417">
    <property type="entry name" value="P-loop_NTPase"/>
</dbReference>
<evidence type="ECO:0000256" key="4">
    <source>
        <dbReference type="ARBA" id="ARBA00022741"/>
    </source>
</evidence>
<dbReference type="Gene3D" id="3.30.300.130">
    <property type="entry name" value="Fe-S cluster assembly (FSCA)"/>
    <property type="match status" value="1"/>
</dbReference>
<reference evidence="10 11" key="1">
    <citation type="submission" date="2019-08" db="EMBL/GenBank/DDBJ databases">
        <title>Deep-cultivation of Planctomycetes and their phenomic and genomic characterization uncovers novel biology.</title>
        <authorList>
            <person name="Wiegand S."/>
            <person name="Jogler M."/>
            <person name="Boedeker C."/>
            <person name="Pinto D."/>
            <person name="Vollmers J."/>
            <person name="Rivas-Marin E."/>
            <person name="Kohn T."/>
            <person name="Peeters S.H."/>
            <person name="Heuer A."/>
            <person name="Rast P."/>
            <person name="Oberbeckmann S."/>
            <person name="Bunk B."/>
            <person name="Jeske O."/>
            <person name="Meyerdierks A."/>
            <person name="Storesund J.E."/>
            <person name="Kallscheuer N."/>
            <person name="Luecker S."/>
            <person name="Lage O.M."/>
            <person name="Pohl T."/>
            <person name="Merkel B.J."/>
            <person name="Hornburger P."/>
            <person name="Mueller R.-W."/>
            <person name="Bruemmer F."/>
            <person name="Labrenz M."/>
            <person name="Spormann A.M."/>
            <person name="Op den Camp H."/>
            <person name="Overmann J."/>
            <person name="Amann R."/>
            <person name="Jetten M.S.M."/>
            <person name="Mascher T."/>
            <person name="Medema M.H."/>
            <person name="Devos D.P."/>
            <person name="Kaster A.-K."/>
            <person name="Ovreas L."/>
            <person name="Rohde M."/>
            <person name="Galperin M.Y."/>
            <person name="Jogler C."/>
        </authorList>
    </citation>
    <scope>NUCLEOTIDE SEQUENCE [LARGE SCALE GENOMIC DNA]</scope>
    <source>
        <strain evidence="10 11">OJF2</strain>
    </source>
</reference>
<proteinExistence type="inferred from homology"/>
<evidence type="ECO:0000256" key="7">
    <source>
        <dbReference type="ARBA" id="ARBA00023014"/>
    </source>
</evidence>
<dbReference type="InterPro" id="IPR033756">
    <property type="entry name" value="YlxH/NBP35"/>
</dbReference>
<keyword evidence="5 8" id="KW-0067">ATP-binding</keyword>
<comment type="similarity">
    <text evidence="8">Belongs to the Mrp/NBP35 ATP-binding proteins family.</text>
</comment>
<keyword evidence="6 8" id="KW-0408">Iron</keyword>
<feature type="binding site" evidence="8">
    <location>
        <begin position="112"/>
        <end position="119"/>
    </location>
    <ligand>
        <name>ATP</name>
        <dbReference type="ChEBI" id="CHEBI:30616"/>
    </ligand>
</feature>
<dbReference type="AlphaFoldDB" id="A0A5B9W1Z2"/>
<dbReference type="CDD" id="cd02037">
    <property type="entry name" value="Mrp_NBP35"/>
    <property type="match status" value="1"/>
</dbReference>
<dbReference type="Proteomes" id="UP000324233">
    <property type="component" value="Chromosome"/>
</dbReference>
<dbReference type="KEGG" id="agv:OJF2_31140"/>
<dbReference type="GO" id="GO:0140663">
    <property type="term" value="F:ATP-dependent FeS chaperone activity"/>
    <property type="evidence" value="ECO:0007669"/>
    <property type="project" value="InterPro"/>
</dbReference>
<dbReference type="Pfam" id="PF10609">
    <property type="entry name" value="ParA"/>
    <property type="match status" value="1"/>
</dbReference>